<evidence type="ECO:0000256" key="1">
    <source>
        <dbReference type="ARBA" id="ARBA00022729"/>
    </source>
</evidence>
<protein>
    <submittedName>
        <fullName evidence="4">TmRNA-binding protein</fullName>
    </submittedName>
</protein>
<gene>
    <name evidence="4" type="ordered locus">MCC_07150</name>
</gene>
<dbReference type="Pfam" id="PF04355">
    <property type="entry name" value="BamE"/>
    <property type="match status" value="1"/>
</dbReference>
<keyword evidence="1" id="KW-0732">Signal</keyword>
<dbReference type="AlphaFoldDB" id="A0AAI8AAW9"/>
<dbReference type="Proteomes" id="UP000008006">
    <property type="component" value="Chromosome"/>
</dbReference>
<evidence type="ECO:0000313" key="4">
    <source>
        <dbReference type="EMBL" id="AFC72892.1"/>
    </source>
</evidence>
<evidence type="ECO:0000313" key="5">
    <source>
        <dbReference type="Proteomes" id="UP000008006"/>
    </source>
</evidence>
<evidence type="ECO:0000256" key="2">
    <source>
        <dbReference type="ARBA" id="ARBA00023136"/>
    </source>
</evidence>
<dbReference type="InterPro" id="IPR007450">
    <property type="entry name" value="BamE_dom"/>
</dbReference>
<reference evidence="5" key="1">
    <citation type="submission" date="2012-02" db="EMBL/GenBank/DDBJ databases">
        <title>Complete genome sequence of Rickettsia rhipicephali strain 3-7-female6-CWPP.</title>
        <authorList>
            <person name="Johnson S.L."/>
            <person name="Munk A.C."/>
            <person name="Han S."/>
            <person name="Bruce D.C."/>
            <person name="Dasch G.A."/>
        </authorList>
    </citation>
    <scope>NUCLEOTIDE SEQUENCE [LARGE SCALE GENOMIC DNA]</scope>
    <source>
        <strain evidence="5">3-7-female6-CWPP</strain>
    </source>
</reference>
<dbReference type="InterPro" id="IPR037873">
    <property type="entry name" value="BamE-like"/>
</dbReference>
<dbReference type="PROSITE" id="PS51257">
    <property type="entry name" value="PROKAR_LIPOPROTEIN"/>
    <property type="match status" value="1"/>
</dbReference>
<dbReference type="EMBL" id="CP003342">
    <property type="protein sequence ID" value="AFC72892.1"/>
    <property type="molecule type" value="Genomic_DNA"/>
</dbReference>
<organism evidence="4 5">
    <name type="scientific">Rickettsia rhipicephali (strain 3-7-female6-CWPP)</name>
    <dbReference type="NCBI Taxonomy" id="1105113"/>
    <lineage>
        <taxon>Bacteria</taxon>
        <taxon>Pseudomonadati</taxon>
        <taxon>Pseudomonadota</taxon>
        <taxon>Alphaproteobacteria</taxon>
        <taxon>Rickettsiales</taxon>
        <taxon>Rickettsiaceae</taxon>
        <taxon>Rickettsieae</taxon>
        <taxon>Rickettsia</taxon>
        <taxon>spotted fever group</taxon>
    </lineage>
</organism>
<dbReference type="GO" id="GO:0019867">
    <property type="term" value="C:outer membrane"/>
    <property type="evidence" value="ECO:0007669"/>
    <property type="project" value="InterPro"/>
</dbReference>
<dbReference type="RefSeq" id="WP_014409061.1">
    <property type="nucleotide sequence ID" value="NC_017042.1"/>
</dbReference>
<dbReference type="Gene3D" id="3.30.1450.10">
    <property type="match status" value="1"/>
</dbReference>
<accession>A0AAI8AAW9</accession>
<dbReference type="KEGG" id="rre:MCC_07150"/>
<keyword evidence="2" id="KW-0472">Membrane</keyword>
<name>A0AAI8AAW9_RICR3</name>
<feature type="domain" description="Outer membrane protein assembly factor BamE" evidence="3">
    <location>
        <begin position="29"/>
        <end position="99"/>
    </location>
</feature>
<proteinExistence type="predicted"/>
<evidence type="ECO:0000259" key="3">
    <source>
        <dbReference type="Pfam" id="PF04355"/>
    </source>
</evidence>
<keyword evidence="5" id="KW-1185">Reference proteome</keyword>
<sequence>MKIFITYIFSILVFFSLSGCKTIENRGQSIDDSALVKLESQKLKKTEVVELIGTPTMVPEYSQNTWYYVERVMSQRAWLNPKIEKQKIVKITFDANNFMQEVVVIDDSHRQDIEIVHEYTRTYGTELNGLQKFVKNLGRFNKTTDGNKHKSKNKKKR</sequence>